<protein>
    <submittedName>
        <fullName evidence="2">HD domain-containing protein</fullName>
    </submittedName>
</protein>
<dbReference type="Pfam" id="PF13487">
    <property type="entry name" value="HD_5"/>
    <property type="match status" value="1"/>
</dbReference>
<dbReference type="SUPFAM" id="SSF109604">
    <property type="entry name" value="HD-domain/PDEase-like"/>
    <property type="match status" value="1"/>
</dbReference>
<dbReference type="InterPro" id="IPR003607">
    <property type="entry name" value="HD/PDEase_dom"/>
</dbReference>
<evidence type="ECO:0000313" key="2">
    <source>
        <dbReference type="EMBL" id="RJF98598.1"/>
    </source>
</evidence>
<name>A0A3A3FVJ4_9BURK</name>
<gene>
    <name evidence="2" type="ORF">D3871_08810</name>
</gene>
<dbReference type="CDD" id="cd00077">
    <property type="entry name" value="HDc"/>
    <property type="match status" value="1"/>
</dbReference>
<dbReference type="GO" id="GO:0008081">
    <property type="term" value="F:phosphoric diester hydrolase activity"/>
    <property type="evidence" value="ECO:0007669"/>
    <property type="project" value="UniProtKB-ARBA"/>
</dbReference>
<reference evidence="3" key="1">
    <citation type="submission" date="2018-09" db="EMBL/GenBank/DDBJ databases">
        <authorList>
            <person name="Zhu H."/>
        </authorList>
    </citation>
    <scope>NUCLEOTIDE SEQUENCE [LARGE SCALE GENOMIC DNA]</scope>
    <source>
        <strain evidence="3">K1R23-30</strain>
    </source>
</reference>
<dbReference type="PANTHER" id="PTHR43155">
    <property type="entry name" value="CYCLIC DI-GMP PHOSPHODIESTERASE PA4108-RELATED"/>
    <property type="match status" value="1"/>
</dbReference>
<comment type="caution">
    <text evidence="2">The sequence shown here is derived from an EMBL/GenBank/DDBJ whole genome shotgun (WGS) entry which is preliminary data.</text>
</comment>
<evidence type="ECO:0000259" key="1">
    <source>
        <dbReference type="PROSITE" id="PS51832"/>
    </source>
</evidence>
<evidence type="ECO:0000313" key="3">
    <source>
        <dbReference type="Proteomes" id="UP000265955"/>
    </source>
</evidence>
<dbReference type="PROSITE" id="PS51832">
    <property type="entry name" value="HD_GYP"/>
    <property type="match status" value="1"/>
</dbReference>
<dbReference type="InterPro" id="IPR037522">
    <property type="entry name" value="HD_GYP_dom"/>
</dbReference>
<dbReference type="Proteomes" id="UP000265955">
    <property type="component" value="Unassembled WGS sequence"/>
</dbReference>
<accession>A0A3A3FVJ4</accession>
<dbReference type="EMBL" id="QYUO01000001">
    <property type="protein sequence ID" value="RJF98598.1"/>
    <property type="molecule type" value="Genomic_DNA"/>
</dbReference>
<dbReference type="RefSeq" id="WP_119768547.1">
    <property type="nucleotide sequence ID" value="NZ_QYUO01000001.1"/>
</dbReference>
<keyword evidence="3" id="KW-1185">Reference proteome</keyword>
<dbReference type="OrthoDB" id="9774747at2"/>
<dbReference type="Gene3D" id="1.10.3210.10">
    <property type="entry name" value="Hypothetical protein af1432"/>
    <property type="match status" value="1"/>
</dbReference>
<proteinExistence type="predicted"/>
<sequence>MEQRRLSMSDIAIGEPLPWDVFGEGNKLLLRRGHIVQSSSQIESLLTRGLFIDAGHFDRHNKAIKEAHALRQDTPSALRFINLANKRLERLLYNLNNEADAPAKILEVGKALAFAVDINPDIVLASVLLNQQASSYAVRHCIDTALVALLIARAMNKSADEAQLITAASLTMNIGMLRQHDQMQMKQEPLSEKESALIKAHAQGSVEVLKETGVSDADWLSYVQLHHEKDDGSGYPGGKSTADIPQNARIVAFADRYCACIVGRAYRKTLSPNVALRDVLLAGGKTSDPQLAAHFIKEIGTYPPGAFVRLQSGEIGVVTRRTKAAAAPVVHAFIGPRGAPLSFPIQRDTSKELYAVRELLAPEQAMLRFSMQQLWGNEAAL</sequence>
<dbReference type="AlphaFoldDB" id="A0A3A3FVJ4"/>
<dbReference type="PANTHER" id="PTHR43155:SF2">
    <property type="entry name" value="CYCLIC DI-GMP PHOSPHODIESTERASE PA4108"/>
    <property type="match status" value="1"/>
</dbReference>
<feature type="domain" description="HD-GYP" evidence="1">
    <location>
        <begin position="115"/>
        <end position="311"/>
    </location>
</feature>
<organism evidence="2 3">
    <name type="scientific">Noviherbaspirillum saxi</name>
    <dbReference type="NCBI Taxonomy" id="2320863"/>
    <lineage>
        <taxon>Bacteria</taxon>
        <taxon>Pseudomonadati</taxon>
        <taxon>Pseudomonadota</taxon>
        <taxon>Betaproteobacteria</taxon>
        <taxon>Burkholderiales</taxon>
        <taxon>Oxalobacteraceae</taxon>
        <taxon>Noviherbaspirillum</taxon>
    </lineage>
</organism>